<keyword evidence="3" id="KW-1185">Reference proteome</keyword>
<sequence>MGEAKDPLAEARARFPHCFIQARRWWDPFPRQGMLPWDANYAKTVGDKVWKLYCDGVPFYTKETIQYLEIQISNYLAFQLIDGVRYQTEEYNVPGLDGEQHLLEVPWGTVVDVVNNLSMFLSPIVKFTSIQGLAMPYQRDWDARKAFLPAHVTNWCIRTDLPPTPVLPVNPTELITEYRRRTVEQVHADVERRVRATTESDEWKELNAAMLVAGLTPNVDMFRKVLIFMDSDIMRVCSTWAEADLTVLAFAIAFSRLVQANSSPAPDSANTMPVCVSESTSETPLSRDPVARELFRRLGVAVIASDARLLLEVDECSVVVERGISEVPLRQIIADFSMPKADNNGPYVGPPMIVRPALRDDVDDFEVYNTGVQCMPEPLHYSNPDSPRTRAMMKEYHPVKPFDPHNVLETTTIYLRKVPEGVAELFRADPTSLIVGPVSAGGGGAEGGVLKEQGLEQKQHEMPAEGGPGAEVDGLPLVEDENEAENKNEQAFGMEGELKIEGGMGA</sequence>
<dbReference type="EMBL" id="MU838997">
    <property type="protein sequence ID" value="KAK1772254.1"/>
    <property type="molecule type" value="Genomic_DNA"/>
</dbReference>
<protein>
    <submittedName>
        <fullName evidence="2">Uncharacterized protein</fullName>
    </submittedName>
</protein>
<dbReference type="Proteomes" id="UP001244011">
    <property type="component" value="Unassembled WGS sequence"/>
</dbReference>
<gene>
    <name evidence="2" type="ORF">QBC33DRAFT_582740</name>
</gene>
<feature type="region of interest" description="Disordered" evidence="1">
    <location>
        <begin position="483"/>
        <end position="506"/>
    </location>
</feature>
<dbReference type="RefSeq" id="XP_060288467.1">
    <property type="nucleotide sequence ID" value="XM_060431358.1"/>
</dbReference>
<reference evidence="2" key="1">
    <citation type="submission" date="2023-06" db="EMBL/GenBank/DDBJ databases">
        <title>Genome-scale phylogeny and comparative genomics of the fungal order Sordariales.</title>
        <authorList>
            <consortium name="Lawrence Berkeley National Laboratory"/>
            <person name="Hensen N."/>
            <person name="Bonometti L."/>
            <person name="Westerberg I."/>
            <person name="Brannstrom I.O."/>
            <person name="Guillou S."/>
            <person name="Cros-Aarteil S."/>
            <person name="Calhoun S."/>
            <person name="Haridas S."/>
            <person name="Kuo A."/>
            <person name="Mondo S."/>
            <person name="Pangilinan J."/>
            <person name="Riley R."/>
            <person name="Labutti K."/>
            <person name="Andreopoulos B."/>
            <person name="Lipzen A."/>
            <person name="Chen C."/>
            <person name="Yanf M."/>
            <person name="Daum C."/>
            <person name="Ng V."/>
            <person name="Clum A."/>
            <person name="Steindorff A."/>
            <person name="Ohm R."/>
            <person name="Martin F."/>
            <person name="Silar P."/>
            <person name="Natvig D."/>
            <person name="Lalanne C."/>
            <person name="Gautier V."/>
            <person name="Ament-Velasquez S.L."/>
            <person name="Kruys A."/>
            <person name="Hutchinson M.I."/>
            <person name="Powell A.J."/>
            <person name="Barry K."/>
            <person name="Miller A.N."/>
            <person name="Grigoriev I.V."/>
            <person name="Debuchy R."/>
            <person name="Gladieux P."/>
            <person name="Thoren M.H."/>
            <person name="Johannesson H."/>
        </authorList>
    </citation>
    <scope>NUCLEOTIDE SEQUENCE</scope>
    <source>
        <strain evidence="2">8032-3</strain>
    </source>
</reference>
<evidence type="ECO:0000313" key="2">
    <source>
        <dbReference type="EMBL" id="KAK1772254.1"/>
    </source>
</evidence>
<comment type="caution">
    <text evidence="2">The sequence shown here is derived from an EMBL/GenBank/DDBJ whole genome shotgun (WGS) entry which is preliminary data.</text>
</comment>
<proteinExistence type="predicted"/>
<accession>A0AAJ0C8S2</accession>
<dbReference type="AlphaFoldDB" id="A0AAJ0C8S2"/>
<organism evidence="2 3">
    <name type="scientific">Phialemonium atrogriseum</name>
    <dbReference type="NCBI Taxonomy" id="1093897"/>
    <lineage>
        <taxon>Eukaryota</taxon>
        <taxon>Fungi</taxon>
        <taxon>Dikarya</taxon>
        <taxon>Ascomycota</taxon>
        <taxon>Pezizomycotina</taxon>
        <taxon>Sordariomycetes</taxon>
        <taxon>Sordariomycetidae</taxon>
        <taxon>Cephalothecales</taxon>
        <taxon>Cephalothecaceae</taxon>
        <taxon>Phialemonium</taxon>
    </lineage>
</organism>
<evidence type="ECO:0000313" key="3">
    <source>
        <dbReference type="Proteomes" id="UP001244011"/>
    </source>
</evidence>
<dbReference type="GeneID" id="85314545"/>
<name>A0AAJ0C8S2_9PEZI</name>
<evidence type="ECO:0000256" key="1">
    <source>
        <dbReference type="SAM" id="MobiDB-lite"/>
    </source>
</evidence>